<evidence type="ECO:0000256" key="3">
    <source>
        <dbReference type="ARBA" id="ARBA00009490"/>
    </source>
</evidence>
<dbReference type="Pfam" id="PF04151">
    <property type="entry name" value="PPC"/>
    <property type="match status" value="1"/>
</dbReference>
<evidence type="ECO:0000256" key="9">
    <source>
        <dbReference type="ARBA" id="ARBA00022833"/>
    </source>
</evidence>
<comment type="caution">
    <text evidence="12">The sequence shown here is derived from an EMBL/GenBank/DDBJ whole genome shotgun (WGS) entry which is preliminary data.</text>
</comment>
<dbReference type="Gene3D" id="2.150.10.10">
    <property type="entry name" value="Serralysin-like metalloprotease, C-terminal"/>
    <property type="match status" value="1"/>
</dbReference>
<reference evidence="12 13" key="1">
    <citation type="submission" date="2015-12" db="EMBL/GenBank/DDBJ databases">
        <title>Genome sequence of the marine Rhodobacteraceae strain O3.65, Candidatus Tritonibacter horizontis.</title>
        <authorList>
            <person name="Poehlein A."/>
            <person name="Giebel H.A."/>
            <person name="Voget S."/>
            <person name="Brinkhoff T."/>
        </authorList>
    </citation>
    <scope>NUCLEOTIDE SEQUENCE [LARGE SCALE GENOMIC DNA]</scope>
    <source>
        <strain evidence="12 13">O3.65</strain>
    </source>
</reference>
<keyword evidence="4" id="KW-0964">Secreted</keyword>
<evidence type="ECO:0000256" key="4">
    <source>
        <dbReference type="ARBA" id="ARBA00022525"/>
    </source>
</evidence>
<dbReference type="RefSeq" id="WP_082705064.1">
    <property type="nucleotide sequence ID" value="NZ_LPUY01000049.1"/>
</dbReference>
<proteinExistence type="inferred from homology"/>
<dbReference type="PANTHER" id="PTHR38340:SF1">
    <property type="entry name" value="S-LAYER PROTEIN"/>
    <property type="match status" value="1"/>
</dbReference>
<dbReference type="GO" id="GO:0005509">
    <property type="term" value="F:calcium ion binding"/>
    <property type="evidence" value="ECO:0007669"/>
    <property type="project" value="InterPro"/>
</dbReference>
<accession>A0A132C0C4</accession>
<keyword evidence="8 12" id="KW-0378">Hydrolase</keyword>
<keyword evidence="9" id="KW-0862">Zinc</keyword>
<dbReference type="PATRIC" id="fig|1768241.3.peg.1639"/>
<evidence type="ECO:0000256" key="5">
    <source>
        <dbReference type="ARBA" id="ARBA00022670"/>
    </source>
</evidence>
<feature type="compositionally biased region" description="Basic and acidic residues" evidence="10">
    <location>
        <begin position="489"/>
        <end position="509"/>
    </location>
</feature>
<dbReference type="Proteomes" id="UP000068382">
    <property type="component" value="Unassembled WGS sequence"/>
</dbReference>
<dbReference type="PRINTS" id="PR00313">
    <property type="entry name" value="CABNDNGRPT"/>
</dbReference>
<feature type="region of interest" description="Disordered" evidence="10">
    <location>
        <begin position="448"/>
        <end position="515"/>
    </location>
</feature>
<dbReference type="SUPFAM" id="SSF89260">
    <property type="entry name" value="Collagen-binding domain"/>
    <property type="match status" value="1"/>
</dbReference>
<dbReference type="Pfam" id="PF00413">
    <property type="entry name" value="Peptidase_M10"/>
    <property type="match status" value="1"/>
</dbReference>
<organism evidence="12 13">
    <name type="scientific">Tritonibacter horizontis</name>
    <dbReference type="NCBI Taxonomy" id="1768241"/>
    <lineage>
        <taxon>Bacteria</taxon>
        <taxon>Pseudomonadati</taxon>
        <taxon>Pseudomonadota</taxon>
        <taxon>Alphaproteobacteria</taxon>
        <taxon>Rhodobacterales</taxon>
        <taxon>Paracoccaceae</taxon>
        <taxon>Tritonibacter</taxon>
    </lineage>
</organism>
<evidence type="ECO:0000313" key="12">
    <source>
        <dbReference type="EMBL" id="KUP93540.1"/>
    </source>
</evidence>
<evidence type="ECO:0000256" key="8">
    <source>
        <dbReference type="ARBA" id="ARBA00022801"/>
    </source>
</evidence>
<evidence type="ECO:0000256" key="10">
    <source>
        <dbReference type="SAM" id="MobiDB-lite"/>
    </source>
</evidence>
<dbReference type="GO" id="GO:0004222">
    <property type="term" value="F:metalloendopeptidase activity"/>
    <property type="evidence" value="ECO:0007669"/>
    <property type="project" value="InterPro"/>
</dbReference>
<dbReference type="AlphaFoldDB" id="A0A132C0C4"/>
<name>A0A132C0C4_9RHOB</name>
<dbReference type="SUPFAM" id="SSF55486">
    <property type="entry name" value="Metalloproteases ('zincins'), catalytic domain"/>
    <property type="match status" value="1"/>
</dbReference>
<keyword evidence="13" id="KW-1185">Reference proteome</keyword>
<dbReference type="InterPro" id="IPR007280">
    <property type="entry name" value="Peptidase_C_arc/bac"/>
</dbReference>
<evidence type="ECO:0000313" key="13">
    <source>
        <dbReference type="Proteomes" id="UP000068382"/>
    </source>
</evidence>
<dbReference type="GO" id="GO:0006508">
    <property type="term" value="P:proteolysis"/>
    <property type="evidence" value="ECO:0007669"/>
    <property type="project" value="UniProtKB-KW"/>
</dbReference>
<dbReference type="GO" id="GO:0008270">
    <property type="term" value="F:zinc ion binding"/>
    <property type="evidence" value="ECO:0007669"/>
    <property type="project" value="InterPro"/>
</dbReference>
<dbReference type="PROSITE" id="PS00330">
    <property type="entry name" value="HEMOLYSIN_CALCIUM"/>
    <property type="match status" value="4"/>
</dbReference>
<keyword evidence="7" id="KW-0677">Repeat</keyword>
<dbReference type="GO" id="GO:0031012">
    <property type="term" value="C:extracellular matrix"/>
    <property type="evidence" value="ECO:0007669"/>
    <property type="project" value="InterPro"/>
</dbReference>
<protein>
    <submittedName>
        <fullName evidence="12">Serralysin C</fullName>
        <ecNumber evidence="12">3.4.24.40</ecNumber>
    </submittedName>
</protein>
<dbReference type="OrthoDB" id="733404at2"/>
<dbReference type="InterPro" id="IPR001343">
    <property type="entry name" value="Hemolysn_Ca-bd"/>
</dbReference>
<dbReference type="EC" id="3.4.24.40" evidence="12"/>
<dbReference type="InterPro" id="IPR013858">
    <property type="entry name" value="Peptidase_M10B_C"/>
</dbReference>
<dbReference type="GO" id="GO:0005615">
    <property type="term" value="C:extracellular space"/>
    <property type="evidence" value="ECO:0007669"/>
    <property type="project" value="InterPro"/>
</dbReference>
<comment type="cofactor">
    <cofactor evidence="1">
        <name>Ca(2+)</name>
        <dbReference type="ChEBI" id="CHEBI:29108"/>
    </cofactor>
</comment>
<dbReference type="EMBL" id="LPUY01000049">
    <property type="protein sequence ID" value="KUP93540.1"/>
    <property type="molecule type" value="Genomic_DNA"/>
</dbReference>
<evidence type="ECO:0000256" key="7">
    <source>
        <dbReference type="ARBA" id="ARBA00022737"/>
    </source>
</evidence>
<evidence type="ECO:0000256" key="2">
    <source>
        <dbReference type="ARBA" id="ARBA00004613"/>
    </source>
</evidence>
<dbReference type="InterPro" id="IPR011049">
    <property type="entry name" value="Serralysin-like_metalloprot_C"/>
</dbReference>
<dbReference type="Pfam" id="PF08548">
    <property type="entry name" value="Peptidase_M10_C"/>
    <property type="match status" value="1"/>
</dbReference>
<evidence type="ECO:0000256" key="1">
    <source>
        <dbReference type="ARBA" id="ARBA00001913"/>
    </source>
</evidence>
<feature type="domain" description="Peptidase metallopeptidase" evidence="11">
    <location>
        <begin position="179"/>
        <end position="333"/>
    </location>
</feature>
<dbReference type="PANTHER" id="PTHR38340">
    <property type="entry name" value="S-LAYER PROTEIN"/>
    <property type="match status" value="1"/>
</dbReference>
<dbReference type="CDD" id="cd04277">
    <property type="entry name" value="ZnMc_serralysin_like"/>
    <property type="match status" value="1"/>
</dbReference>
<evidence type="ECO:0000256" key="6">
    <source>
        <dbReference type="ARBA" id="ARBA00022723"/>
    </source>
</evidence>
<comment type="similarity">
    <text evidence="3">Belongs to the peptidase M10B family.</text>
</comment>
<keyword evidence="5" id="KW-0645">Protease</keyword>
<dbReference type="InterPro" id="IPR050557">
    <property type="entry name" value="RTX_toxin/Mannuronan_C5-epim"/>
</dbReference>
<comment type="subcellular location">
    <subcellularLocation>
        <location evidence="2">Secreted</location>
    </subcellularLocation>
</comment>
<dbReference type="InterPro" id="IPR034033">
    <property type="entry name" value="Serralysin-like"/>
</dbReference>
<dbReference type="InterPro" id="IPR024079">
    <property type="entry name" value="MetalloPept_cat_dom_sf"/>
</dbReference>
<keyword evidence="6" id="KW-0479">Metal-binding</keyword>
<dbReference type="InterPro" id="IPR018511">
    <property type="entry name" value="Hemolysin-typ_Ca-bd_CS"/>
</dbReference>
<dbReference type="SUPFAM" id="SSF51120">
    <property type="entry name" value="beta-Roll"/>
    <property type="match status" value="2"/>
</dbReference>
<dbReference type="Gene3D" id="3.40.390.10">
    <property type="entry name" value="Collagenase (Catalytic Domain)"/>
    <property type="match status" value="1"/>
</dbReference>
<dbReference type="Pfam" id="PF00353">
    <property type="entry name" value="HemolysinCabind"/>
    <property type="match status" value="2"/>
</dbReference>
<dbReference type="InterPro" id="IPR006026">
    <property type="entry name" value="Peptidase_Metallo"/>
</dbReference>
<dbReference type="InterPro" id="IPR001818">
    <property type="entry name" value="Pept_M10_metallopeptidase"/>
</dbReference>
<sequence length="604" mass="63684">MCQMCIQTRTFDPARHTDGEADRAFAQVSEVGDADAAISTSYSLSEGDSFSGAVTELGDRDWIRVTLEAGETYEIQLTGSTSGTGTLEDSILRLYDGEGTLITSDDDGGAGFESALSYTATSTGTYYIAAAAYGDESTGSYQIAFDNSAAEPVDTGETGTLDEMADYLTDGYWNETGYSGGAFDTSSSNQITVNITSLTADGQQLARWAFEAWELVADLDFVETTSNSADMIFDDSNSGAYASYSLMGERITSAEVNVSQNWVRDYGASISSYTFSTYIHEIGHALGLGHQGNYNGNATYGEDETFANDSYQLSVMSYFSQEDNTTVDADYADPASAMMADIVAIQNLYGAPGSDSQTGGNTVWGANTTLTGYLADVFEGLDGSPNDNLGTDDIAFTLYDRDGIDLFDLSESDTDNRLDLNDMGISDIGGLTGNVMIARDTVIENARMGNGDDTVTGNEADNTIRGQKGNDSLSGGAGNDKLIGNGGRDALEGGSGRDRLAGGGGRDELDGGSGRDVLIGGSKSDSFIFDTGCGRDKIRDFELGTDQLHLGAALLDGLETAEAVLESFGRIANGKAILNFGDGDVIKLLGVSDLDTLIDDILFV</sequence>
<dbReference type="Gene3D" id="2.60.120.380">
    <property type="match status" value="1"/>
</dbReference>
<evidence type="ECO:0000259" key="11">
    <source>
        <dbReference type="SMART" id="SM00235"/>
    </source>
</evidence>
<gene>
    <name evidence="12" type="primary">prtC_2</name>
    <name evidence="12" type="ORF">TRIHO_15630</name>
</gene>
<feature type="compositionally biased region" description="Polar residues" evidence="10">
    <location>
        <begin position="453"/>
        <end position="473"/>
    </location>
</feature>
<dbReference type="SMART" id="SM00235">
    <property type="entry name" value="ZnMc"/>
    <property type="match status" value="1"/>
</dbReference>